<feature type="transmembrane region" description="Helical" evidence="1">
    <location>
        <begin position="6"/>
        <end position="23"/>
    </location>
</feature>
<evidence type="ECO:0000256" key="1">
    <source>
        <dbReference type="SAM" id="Phobius"/>
    </source>
</evidence>
<sequence length="95" mass="10128">MDRGDFIMLGVVAVAVVGAAYYAKKKIGAMIPPVVQDGVQAAGLIGSNFANILTDPLDAFGVRPPVNNVWVITTPWENPNDPVSNNSSGMNFNYF</sequence>
<dbReference type="AlphaFoldDB" id="A0AAD0U957"/>
<name>A0AAD0U957_9BURK</name>
<dbReference type="RefSeq" id="WP_061789621.1">
    <property type="nucleotide sequence ID" value="NZ_CP024996.1"/>
</dbReference>
<reference evidence="2 3" key="1">
    <citation type="submission" date="2017-11" db="EMBL/GenBank/DDBJ databases">
        <title>Complete genome sequence of Herbaspirillum rubrisubalbicans DSM 11543.</title>
        <authorList>
            <person name="Chen M."/>
            <person name="An Q."/>
        </authorList>
    </citation>
    <scope>NUCLEOTIDE SEQUENCE [LARGE SCALE GENOMIC DNA]</scope>
    <source>
        <strain evidence="2 3">DSM 11543</strain>
    </source>
</reference>
<keyword evidence="1" id="KW-0812">Transmembrane</keyword>
<gene>
    <name evidence="2" type="ORF">RC54_12185</name>
</gene>
<keyword evidence="1" id="KW-1133">Transmembrane helix</keyword>
<accession>A0AAD0U957</accession>
<organism evidence="2 3">
    <name type="scientific">Herbaspirillum rubrisubalbicans</name>
    <dbReference type="NCBI Taxonomy" id="80842"/>
    <lineage>
        <taxon>Bacteria</taxon>
        <taxon>Pseudomonadati</taxon>
        <taxon>Pseudomonadota</taxon>
        <taxon>Betaproteobacteria</taxon>
        <taxon>Burkholderiales</taxon>
        <taxon>Oxalobacteraceae</taxon>
        <taxon>Herbaspirillum</taxon>
    </lineage>
</organism>
<keyword evidence="1" id="KW-0472">Membrane</keyword>
<evidence type="ECO:0000313" key="2">
    <source>
        <dbReference type="EMBL" id="AYR24541.1"/>
    </source>
</evidence>
<proteinExistence type="predicted"/>
<evidence type="ECO:0000313" key="3">
    <source>
        <dbReference type="Proteomes" id="UP000269199"/>
    </source>
</evidence>
<dbReference type="Proteomes" id="UP000269199">
    <property type="component" value="Chromosome"/>
</dbReference>
<dbReference type="EMBL" id="CP024996">
    <property type="protein sequence ID" value="AYR24541.1"/>
    <property type="molecule type" value="Genomic_DNA"/>
</dbReference>
<protein>
    <submittedName>
        <fullName evidence="2">Uncharacterized protein</fullName>
    </submittedName>
</protein>